<gene>
    <name evidence="1" type="ORF">LQG66_17525</name>
</gene>
<dbReference type="EMBL" id="CP088156">
    <property type="protein sequence ID" value="UFZ07987.1"/>
    <property type="molecule type" value="Genomic_DNA"/>
</dbReference>
<keyword evidence="2" id="KW-1185">Reference proteome</keyword>
<dbReference type="Proteomes" id="UP001431010">
    <property type="component" value="Chromosome"/>
</dbReference>
<evidence type="ECO:0000313" key="2">
    <source>
        <dbReference type="Proteomes" id="UP001431010"/>
    </source>
</evidence>
<sequence length="318" mass="34008">MLDSAFGQRLDGFNIVATPDYPFGSLSAGRALSNARQLGATAIAVIPFLWQSSPSASDLVAGSDMSDGALRAAIREARGLGLAVIVKPHIWVPDSWAGAIEPTSEQAWRTWFIRYRLQLERIGRIASEEGADAVAIGTELAKTSGRPEWKDVIAAARAAFPRTLLYVAHNTDEAEAITFWPMLDAIGVSLYPPLGSDDDRAGRLAAMAAVAVRLDALSSRWGKPVLVAEIGLRSAKGAAAKPWESAEERTAAADPQLQADVIADWLAVLNRPSIHGVLIWRWFTDPAAGGPNDTDFTVQGKPAEAVLSCAWTGICRKP</sequence>
<proteinExistence type="predicted"/>
<dbReference type="InterPro" id="IPR055151">
    <property type="entry name" value="GH113"/>
</dbReference>
<evidence type="ECO:0008006" key="3">
    <source>
        <dbReference type="Google" id="ProtNLM"/>
    </source>
</evidence>
<dbReference type="Gene3D" id="3.20.20.80">
    <property type="entry name" value="Glycosidases"/>
    <property type="match status" value="1"/>
</dbReference>
<dbReference type="InterPro" id="IPR017853">
    <property type="entry name" value="GH"/>
</dbReference>
<evidence type="ECO:0000313" key="1">
    <source>
        <dbReference type="EMBL" id="UFZ07987.1"/>
    </source>
</evidence>
<protein>
    <recommendedName>
        <fullName evidence="3">Glycosidase-like protein</fullName>
    </recommendedName>
</protein>
<dbReference type="CDD" id="cd19608">
    <property type="entry name" value="GH113_mannanase-like"/>
    <property type="match status" value="1"/>
</dbReference>
<dbReference type="Pfam" id="PF22612">
    <property type="entry name" value="GH113"/>
    <property type="match status" value="1"/>
</dbReference>
<name>A0ABY3RMF5_9BRAD</name>
<organism evidence="1 2">
    <name type="scientific">Bradyrhizobium ontarionense</name>
    <dbReference type="NCBI Taxonomy" id="2898149"/>
    <lineage>
        <taxon>Bacteria</taxon>
        <taxon>Pseudomonadati</taxon>
        <taxon>Pseudomonadota</taxon>
        <taxon>Alphaproteobacteria</taxon>
        <taxon>Hyphomicrobiales</taxon>
        <taxon>Nitrobacteraceae</taxon>
        <taxon>Bradyrhizobium</taxon>
    </lineage>
</organism>
<dbReference type="RefSeq" id="WP_231327436.1">
    <property type="nucleotide sequence ID" value="NZ_CP088156.1"/>
</dbReference>
<accession>A0ABY3RMF5</accession>
<reference evidence="1" key="1">
    <citation type="journal article" date="2024" name="Antonie Van Leeuwenhoek">
        <title>Bradyrhizobium ontarionense sp. nov., a novel bacterial symbiont isolated from Aeschynomene indica (Indian jointvetch), harbours photosynthesis, nitrogen fixation and nitrous oxide (N2O) reductase genes.</title>
        <authorList>
            <person name="Bromfield E.S.P."/>
            <person name="Cloutier S."/>
        </authorList>
    </citation>
    <scope>NUCLEOTIDE SEQUENCE</scope>
    <source>
        <strain evidence="1">A19</strain>
    </source>
</reference>
<dbReference type="SUPFAM" id="SSF51445">
    <property type="entry name" value="(Trans)glycosidases"/>
    <property type="match status" value="1"/>
</dbReference>